<dbReference type="KEGG" id="aarg:Aargi30884_20820"/>
<accession>A0A6N4TK91</accession>
<dbReference type="SUPFAM" id="SSF160704">
    <property type="entry name" value="YehR-like"/>
    <property type="match status" value="1"/>
</dbReference>
<proteinExistence type="predicted"/>
<sequence>MKKLFVAAATVIMLAGCTQNADKKESKTCSIDMSGITMDIKMDATNEVVDNLGMNIKIPGSLLGGDASVLTEDNLKTMGNAALKQMNIEKGTGVETNFTIEGKDLNAEVTFDLKKADANTLKAIGITEEMKELKLTDAVKNFEAAGATCK</sequence>
<dbReference type="RefSeq" id="WP_118277561.1">
    <property type="nucleotide sequence ID" value="NZ_AP019695.1"/>
</dbReference>
<dbReference type="AlphaFoldDB" id="A0A6N4TK91"/>
<keyword evidence="2" id="KW-1185">Reference proteome</keyword>
<dbReference type="Proteomes" id="UP000464754">
    <property type="component" value="Chromosome"/>
</dbReference>
<evidence type="ECO:0008006" key="3">
    <source>
        <dbReference type="Google" id="ProtNLM"/>
    </source>
</evidence>
<evidence type="ECO:0000313" key="1">
    <source>
        <dbReference type="EMBL" id="BBK23179.1"/>
    </source>
</evidence>
<dbReference type="Gene3D" id="3.30.1830.10">
    <property type="entry name" value="YehR-like"/>
    <property type="match status" value="1"/>
</dbReference>
<dbReference type="PROSITE" id="PS51257">
    <property type="entry name" value="PROKAR_LIPOPROTEIN"/>
    <property type="match status" value="1"/>
</dbReference>
<name>A0A6N4TK91_9FIRM</name>
<evidence type="ECO:0000313" key="2">
    <source>
        <dbReference type="Proteomes" id="UP000464754"/>
    </source>
</evidence>
<organism evidence="1 2">
    <name type="scientific">Amedibacterium intestinale</name>
    <dbReference type="NCBI Taxonomy" id="2583452"/>
    <lineage>
        <taxon>Bacteria</taxon>
        <taxon>Bacillati</taxon>
        <taxon>Bacillota</taxon>
        <taxon>Erysipelotrichia</taxon>
        <taxon>Erysipelotrichales</taxon>
        <taxon>Erysipelotrichaceae</taxon>
        <taxon>Amedibacterium</taxon>
    </lineage>
</organism>
<gene>
    <name evidence="1" type="ORF">Aargi30884_20820</name>
</gene>
<protein>
    <recommendedName>
        <fullName evidence="3">Lipoprotein</fullName>
    </recommendedName>
</protein>
<dbReference type="InterPro" id="IPR036699">
    <property type="entry name" value="YehR-like_sf"/>
</dbReference>
<dbReference type="EMBL" id="AP019695">
    <property type="protein sequence ID" value="BBK23179.1"/>
    <property type="molecule type" value="Genomic_DNA"/>
</dbReference>
<reference evidence="2" key="1">
    <citation type="submission" date="2019-05" db="EMBL/GenBank/DDBJ databases">
        <title>Complete genome sequencing of Absiella argi strain JCM 30884.</title>
        <authorList>
            <person name="Sakamoto M."/>
            <person name="Murakami T."/>
            <person name="Mori H."/>
        </authorList>
    </citation>
    <scope>NUCLEOTIDE SEQUENCE [LARGE SCALE GENOMIC DNA]</scope>
    <source>
        <strain evidence="2">JCM 30884</strain>
    </source>
</reference>